<dbReference type="PANTHER" id="PTHR10791:SF30">
    <property type="entry name" value="SUGAR TRANSPORTER SWEET1"/>
    <property type="match status" value="1"/>
</dbReference>
<keyword evidence="9 11" id="KW-0472">Membrane</keyword>
<evidence type="ECO:0000256" key="10">
    <source>
        <dbReference type="ARBA" id="ARBA00037238"/>
    </source>
</evidence>
<dbReference type="FunFam" id="1.20.1280.290:FF:000001">
    <property type="entry name" value="Bidirectional sugar transporter SWEET"/>
    <property type="match status" value="1"/>
</dbReference>
<evidence type="ECO:0000313" key="12">
    <source>
        <dbReference type="Proteomes" id="UP000504621"/>
    </source>
</evidence>
<evidence type="ECO:0000256" key="8">
    <source>
        <dbReference type="ARBA" id="ARBA00022989"/>
    </source>
</evidence>
<keyword evidence="7" id="KW-0677">Repeat</keyword>
<comment type="similarity">
    <text evidence="2 11">Belongs to the SWEET sugar transporter family.</text>
</comment>
<evidence type="ECO:0000256" key="1">
    <source>
        <dbReference type="ARBA" id="ARBA00004651"/>
    </source>
</evidence>
<accession>A0A6J1BIU3</accession>
<keyword evidence="12" id="KW-1185">Reference proteome</keyword>
<feature type="transmembrane region" description="Helical" evidence="11">
    <location>
        <begin position="102"/>
        <end position="123"/>
    </location>
</feature>
<evidence type="ECO:0000313" key="13">
    <source>
        <dbReference type="RefSeq" id="XP_021299210.1"/>
    </source>
</evidence>
<keyword evidence="4" id="KW-1003">Cell membrane</keyword>
<keyword evidence="5 11" id="KW-0762">Sugar transport</keyword>
<dbReference type="InterPro" id="IPR004316">
    <property type="entry name" value="SWEET_rpt"/>
</dbReference>
<evidence type="ECO:0000256" key="3">
    <source>
        <dbReference type="ARBA" id="ARBA00022448"/>
    </source>
</evidence>
<keyword evidence="3 11" id="KW-0813">Transport</keyword>
<feature type="transmembrane region" description="Helical" evidence="11">
    <location>
        <begin position="46"/>
        <end position="65"/>
    </location>
</feature>
<evidence type="ECO:0000256" key="9">
    <source>
        <dbReference type="ARBA" id="ARBA00023136"/>
    </source>
</evidence>
<dbReference type="FunFam" id="1.20.1280.290:FF:000002">
    <property type="entry name" value="Bidirectional sugar transporter SWEET"/>
    <property type="match status" value="1"/>
</dbReference>
<gene>
    <name evidence="13" type="primary">LOC110427895</name>
</gene>
<feature type="transmembrane region" description="Helical" evidence="11">
    <location>
        <begin position="167"/>
        <end position="186"/>
    </location>
</feature>
<name>A0A6J1BIU3_9ROSI</name>
<keyword evidence="6 11" id="KW-0812">Transmembrane</keyword>
<evidence type="ECO:0000256" key="5">
    <source>
        <dbReference type="ARBA" id="ARBA00022597"/>
    </source>
</evidence>
<protein>
    <recommendedName>
        <fullName evidence="11">Bidirectional sugar transporter SWEET</fullName>
    </recommendedName>
</protein>
<dbReference type="AlphaFoldDB" id="A0A6J1BIU3"/>
<evidence type="ECO:0000256" key="6">
    <source>
        <dbReference type="ARBA" id="ARBA00022692"/>
    </source>
</evidence>
<organism evidence="12 13">
    <name type="scientific">Herrania umbratica</name>
    <dbReference type="NCBI Taxonomy" id="108875"/>
    <lineage>
        <taxon>Eukaryota</taxon>
        <taxon>Viridiplantae</taxon>
        <taxon>Streptophyta</taxon>
        <taxon>Embryophyta</taxon>
        <taxon>Tracheophyta</taxon>
        <taxon>Spermatophyta</taxon>
        <taxon>Magnoliopsida</taxon>
        <taxon>eudicotyledons</taxon>
        <taxon>Gunneridae</taxon>
        <taxon>Pentapetalae</taxon>
        <taxon>rosids</taxon>
        <taxon>malvids</taxon>
        <taxon>Malvales</taxon>
        <taxon>Malvaceae</taxon>
        <taxon>Byttnerioideae</taxon>
        <taxon>Herrania</taxon>
    </lineage>
</organism>
<sequence>MVSAEVARNIVGIIGNVISFFLFASPIPTFVNIYKRKAVEEFKPDPYIATAMNCMLWILYGLPLVHPDSTLVVTINSIGLAMELIFLTIFFIYAQKKGRLKVIGWLCLEIAFLGVVASCTLLLRKTHAQRSVLVGILCVIFGVLMYASPLTIMRRVIKTKSVEYMPFYLSLANFLNGVIWLTYALIRFDLYILIGNGLGALSGAIQLILYACYCNSTPKYEDDEVVVKPSELQLSDNNGPARARPTV</sequence>
<proteinExistence type="inferred from homology"/>
<evidence type="ECO:0000256" key="11">
    <source>
        <dbReference type="RuleBase" id="RU910715"/>
    </source>
</evidence>
<comment type="function">
    <text evidence="10">Mediates both low-affinity uptake and efflux of sugar across the plasma membrane.</text>
</comment>
<dbReference type="Pfam" id="PF03083">
    <property type="entry name" value="MtN3_slv"/>
    <property type="match status" value="2"/>
</dbReference>
<comment type="function">
    <text evidence="11">Mediates both low-affinity uptake and efflux of sugar across the membrane.</text>
</comment>
<feature type="transmembrane region" description="Helical" evidence="11">
    <location>
        <begin position="71"/>
        <end position="93"/>
    </location>
</feature>
<dbReference type="RefSeq" id="XP_021299210.1">
    <property type="nucleotide sequence ID" value="XM_021443535.1"/>
</dbReference>
<feature type="transmembrane region" description="Helical" evidence="11">
    <location>
        <begin position="12"/>
        <end position="34"/>
    </location>
</feature>
<keyword evidence="8 11" id="KW-1133">Transmembrane helix</keyword>
<evidence type="ECO:0000256" key="7">
    <source>
        <dbReference type="ARBA" id="ARBA00022737"/>
    </source>
</evidence>
<feature type="transmembrane region" description="Helical" evidence="11">
    <location>
        <begin position="129"/>
        <end position="147"/>
    </location>
</feature>
<feature type="transmembrane region" description="Helical" evidence="11">
    <location>
        <begin position="192"/>
        <end position="213"/>
    </location>
</feature>
<dbReference type="InterPro" id="IPR047664">
    <property type="entry name" value="SWEET"/>
</dbReference>
<dbReference type="OrthoDB" id="409725at2759"/>
<dbReference type="GO" id="GO:0051119">
    <property type="term" value="F:sugar transmembrane transporter activity"/>
    <property type="evidence" value="ECO:0007669"/>
    <property type="project" value="InterPro"/>
</dbReference>
<dbReference type="GO" id="GO:0051260">
    <property type="term" value="P:protein homooligomerization"/>
    <property type="evidence" value="ECO:0007669"/>
    <property type="project" value="UniProtKB-ARBA"/>
</dbReference>
<reference evidence="13" key="1">
    <citation type="submission" date="2025-08" db="UniProtKB">
        <authorList>
            <consortium name="RefSeq"/>
        </authorList>
    </citation>
    <scope>IDENTIFICATION</scope>
    <source>
        <tissue evidence="13">Leaf</tissue>
    </source>
</reference>
<comment type="subcellular location">
    <subcellularLocation>
        <location evidence="1 11">Cell membrane</location>
        <topology evidence="1 11">Multi-pass membrane protein</topology>
    </subcellularLocation>
</comment>
<evidence type="ECO:0000256" key="2">
    <source>
        <dbReference type="ARBA" id="ARBA00007809"/>
    </source>
</evidence>
<dbReference type="PANTHER" id="PTHR10791">
    <property type="entry name" value="RAG1-ACTIVATING PROTEIN 1"/>
    <property type="match status" value="1"/>
</dbReference>
<evidence type="ECO:0000256" key="4">
    <source>
        <dbReference type="ARBA" id="ARBA00022475"/>
    </source>
</evidence>
<dbReference type="GO" id="GO:0005886">
    <property type="term" value="C:plasma membrane"/>
    <property type="evidence" value="ECO:0007669"/>
    <property type="project" value="UniProtKB-SubCell"/>
</dbReference>
<dbReference type="GeneID" id="110427895"/>
<dbReference type="Proteomes" id="UP000504621">
    <property type="component" value="Unplaced"/>
</dbReference>
<dbReference type="Gene3D" id="1.20.1280.290">
    <property type="match status" value="2"/>
</dbReference>